<comment type="caution">
    <text evidence="3">The sequence shown here is derived from an EMBL/GenBank/DDBJ whole genome shotgun (WGS) entry which is preliminary data.</text>
</comment>
<name>A0A4R7UPT1_9PSEU</name>
<dbReference type="Proteomes" id="UP000294927">
    <property type="component" value="Unassembled WGS sequence"/>
</dbReference>
<keyword evidence="4" id="KW-1185">Reference proteome</keyword>
<dbReference type="InterPro" id="IPR038153">
    <property type="entry name" value="EvaA-like_sf"/>
</dbReference>
<dbReference type="EMBL" id="SOCP01000041">
    <property type="protein sequence ID" value="TDV34224.1"/>
    <property type="molecule type" value="Genomic_DNA"/>
</dbReference>
<protein>
    <submittedName>
        <fullName evidence="3">Oxidase EvaA</fullName>
    </submittedName>
</protein>
<dbReference type="Pfam" id="PF03559">
    <property type="entry name" value="Hexose_dehydrat"/>
    <property type="match status" value="2"/>
</dbReference>
<dbReference type="InterPro" id="IPR005212">
    <property type="entry name" value="EvaA-like"/>
</dbReference>
<evidence type="ECO:0000313" key="3">
    <source>
        <dbReference type="EMBL" id="TDV34224.1"/>
    </source>
</evidence>
<evidence type="ECO:0000256" key="1">
    <source>
        <dbReference type="SAM" id="MobiDB-lite"/>
    </source>
</evidence>
<dbReference type="Gene3D" id="3.90.79.40">
    <property type="entry name" value="EvaA sugar 2,3-dehydratase subunit"/>
    <property type="match status" value="2"/>
</dbReference>
<dbReference type="GO" id="GO:0016829">
    <property type="term" value="F:lyase activity"/>
    <property type="evidence" value="ECO:0007669"/>
    <property type="project" value="InterPro"/>
</dbReference>
<dbReference type="OrthoDB" id="9814961at2"/>
<proteinExistence type="predicted"/>
<evidence type="ECO:0000259" key="2">
    <source>
        <dbReference type="Pfam" id="PF03559"/>
    </source>
</evidence>
<gene>
    <name evidence="3" type="ORF">CLV71_1416</name>
</gene>
<accession>A0A4R7UPT1</accession>
<feature type="region of interest" description="Disordered" evidence="1">
    <location>
        <begin position="244"/>
        <end position="263"/>
    </location>
</feature>
<sequence length="496" mass="55703">MTNNNGLGHTLVVPSGVEIDLRFMTSAELHTTATSIADVLAWLSEHRARNSAELERVSLFELDNWRVHPGTGNVAHDSGRFFTIEGVRVQTDYGLVPRWAQPIINQPEIGILGLLVREQDGIMQCLVQAKMEPGNIGSVQISPTVQATRSNYTRVHRGAATNYLEYFQNPRDVIADVLQSEQGARFLRKRNRNMIVEVGGNVPVVDGYRWVSLAQLYELLKLDNVVNMDLRSVLSSVSLVSEASGRRTASTGTPPKEAMPGTSSWARSIFQPERSLHTYAEVLSWLTNAKTLFDLRVDRIPLNEAEHWRMKDGAIGHEDGQFFSVIGVGVTSADREVAGWTQPMIATEHEGLIAFLVKSINDIPHFLCHSRVEAGNFDIVEISPTVQCITRNYRNLPVDKQPKYLQAVLNAPARNVLYSAYQSEEGGRFYRQQNRYMIVRVDDDFPVTPQDDYIWLSLGQLQHFIRYANHINVEARSLVACLSATYRNDLTDPVLS</sequence>
<reference evidence="3 4" key="1">
    <citation type="submission" date="2019-03" db="EMBL/GenBank/DDBJ databases">
        <title>Genomic Encyclopedia of Archaeal and Bacterial Type Strains, Phase II (KMG-II): from individual species to whole genera.</title>
        <authorList>
            <person name="Goeker M."/>
        </authorList>
    </citation>
    <scope>NUCLEOTIDE SEQUENCE [LARGE SCALE GENOMIC DNA]</scope>
    <source>
        <strain evidence="3 4">DSM 45499</strain>
    </source>
</reference>
<feature type="domain" description="dTDP-4-dehydro-6-deoxy-alpha-D-glucopyranose 2,3-dehydratase" evidence="2">
    <location>
        <begin position="280"/>
        <end position="482"/>
    </location>
</feature>
<evidence type="ECO:0000313" key="4">
    <source>
        <dbReference type="Proteomes" id="UP000294927"/>
    </source>
</evidence>
<feature type="domain" description="dTDP-4-dehydro-6-deoxy-alpha-D-glucopyranose 2,3-dehydratase" evidence="2">
    <location>
        <begin position="37"/>
        <end position="236"/>
    </location>
</feature>
<dbReference type="AlphaFoldDB" id="A0A4R7UPT1"/>
<organism evidence="3 4">
    <name type="scientific">Actinophytocola oryzae</name>
    <dbReference type="NCBI Taxonomy" id="502181"/>
    <lineage>
        <taxon>Bacteria</taxon>
        <taxon>Bacillati</taxon>
        <taxon>Actinomycetota</taxon>
        <taxon>Actinomycetes</taxon>
        <taxon>Pseudonocardiales</taxon>
        <taxon>Pseudonocardiaceae</taxon>
    </lineage>
</organism>